<dbReference type="InterPro" id="IPR003594">
    <property type="entry name" value="HATPase_dom"/>
</dbReference>
<dbReference type="InterPro" id="IPR036890">
    <property type="entry name" value="HATPase_C_sf"/>
</dbReference>
<proteinExistence type="predicted"/>
<dbReference type="SMART" id="SM00387">
    <property type="entry name" value="HATPase_c"/>
    <property type="match status" value="1"/>
</dbReference>
<evidence type="ECO:0000313" key="7">
    <source>
        <dbReference type="EMBL" id="QIQ02577.1"/>
    </source>
</evidence>
<evidence type="ECO:0000256" key="2">
    <source>
        <dbReference type="ARBA" id="ARBA00022777"/>
    </source>
</evidence>
<organism evidence="7 8">
    <name type="scientific">Streptomyces liangshanensis</name>
    <dbReference type="NCBI Taxonomy" id="2717324"/>
    <lineage>
        <taxon>Bacteria</taxon>
        <taxon>Bacillati</taxon>
        <taxon>Actinomycetota</taxon>
        <taxon>Actinomycetes</taxon>
        <taxon>Kitasatosporales</taxon>
        <taxon>Streptomycetaceae</taxon>
        <taxon>Streptomyces</taxon>
    </lineage>
</organism>
<dbReference type="KEGG" id="slia:HA039_09845"/>
<feature type="domain" description="Histidine kinase" evidence="6">
    <location>
        <begin position="237"/>
        <end position="430"/>
    </location>
</feature>
<dbReference type="Proteomes" id="UP000501179">
    <property type="component" value="Chromosome"/>
</dbReference>
<gene>
    <name evidence="7" type="ORF">HA039_09845</name>
</gene>
<dbReference type="Pfam" id="PF07730">
    <property type="entry name" value="HisKA_3"/>
    <property type="match status" value="1"/>
</dbReference>
<keyword evidence="4" id="KW-0175">Coiled coil</keyword>
<keyword evidence="8" id="KW-1185">Reference proteome</keyword>
<keyword evidence="5" id="KW-0812">Transmembrane</keyword>
<dbReference type="InterPro" id="IPR005467">
    <property type="entry name" value="His_kinase_dom"/>
</dbReference>
<feature type="coiled-coil region" evidence="4">
    <location>
        <begin position="187"/>
        <end position="217"/>
    </location>
</feature>
<keyword evidence="3" id="KW-0902">Two-component regulatory system</keyword>
<dbReference type="CDD" id="cd16917">
    <property type="entry name" value="HATPase_UhpB-NarQ-NarX-like"/>
    <property type="match status" value="1"/>
</dbReference>
<dbReference type="PANTHER" id="PTHR24421:SF62">
    <property type="entry name" value="SENSORY TRANSDUCTION HISTIDINE KINASE"/>
    <property type="match status" value="1"/>
</dbReference>
<evidence type="ECO:0000313" key="8">
    <source>
        <dbReference type="Proteomes" id="UP000501179"/>
    </source>
</evidence>
<dbReference type="InterPro" id="IPR017205">
    <property type="entry name" value="Sig_transdc_His_kinase_ChrS"/>
</dbReference>
<evidence type="ECO:0000256" key="4">
    <source>
        <dbReference type="SAM" id="Coils"/>
    </source>
</evidence>
<evidence type="ECO:0000256" key="1">
    <source>
        <dbReference type="ARBA" id="ARBA00022679"/>
    </source>
</evidence>
<reference evidence="7 8" key="1">
    <citation type="submission" date="2020-03" db="EMBL/GenBank/DDBJ databases">
        <title>A novel species.</title>
        <authorList>
            <person name="Gao J."/>
        </authorList>
    </citation>
    <scope>NUCLEOTIDE SEQUENCE [LARGE SCALE GENOMIC DNA]</scope>
    <source>
        <strain evidence="7 8">QMT-12</strain>
    </source>
</reference>
<dbReference type="GO" id="GO:0000155">
    <property type="term" value="F:phosphorelay sensor kinase activity"/>
    <property type="evidence" value="ECO:0007669"/>
    <property type="project" value="InterPro"/>
</dbReference>
<keyword evidence="1" id="KW-0808">Transferase</keyword>
<dbReference type="PANTHER" id="PTHR24421">
    <property type="entry name" value="NITRATE/NITRITE SENSOR PROTEIN NARX-RELATED"/>
    <property type="match status" value="1"/>
</dbReference>
<keyword evidence="5" id="KW-1133">Transmembrane helix</keyword>
<dbReference type="RefSeq" id="WP_167026821.1">
    <property type="nucleotide sequence ID" value="NZ_CP050177.1"/>
</dbReference>
<dbReference type="AlphaFoldDB" id="A0A6G9GXE9"/>
<accession>A0A6G9GXE9</accession>
<protein>
    <submittedName>
        <fullName evidence="7">Sensor histidine kinase</fullName>
    </submittedName>
</protein>
<feature type="transmembrane region" description="Helical" evidence="5">
    <location>
        <begin position="34"/>
        <end position="55"/>
    </location>
</feature>
<feature type="transmembrane region" description="Helical" evidence="5">
    <location>
        <begin position="61"/>
        <end position="79"/>
    </location>
</feature>
<dbReference type="PIRSF" id="PIRSF037434">
    <property type="entry name" value="STHK_ChrS"/>
    <property type="match status" value="1"/>
</dbReference>
<feature type="transmembrane region" description="Helical" evidence="5">
    <location>
        <begin position="157"/>
        <end position="177"/>
    </location>
</feature>
<sequence>MTGTEAATAPAATTRDTTPAGAFLASRWEQFYRWGAYVLLTVSTLISAAVAEVFAMTRGELYAAGVLVLAAFGLQLWWGRARHRPDRTLSAPVYYTARTTLAFVLTWLNPLFAVFAATGYFDVSHLLPRRAVKAGLLITALTLAGSQSGGLPPQGPLGWVLFGGLFVINSSLALLFAHLGSKEAEVAEEKAATIAELERANARLELALAENAGLHAQLLVQAREAGVADERRRLAAEIHDTIAQGLTGIIAQLQVVTGTRDPDLVRAHVARATALARHSLGEARRSVQNLSPAELDADALPEALRKTVVAWAERTGVRAGFTVTGTEEPLHDEVASTLLRIAQEALANTARHARAGRVGVTLSYMGDEVCLDVRDDGLGFDPAALAPRSGTGGFGLDGMRARAERVAGAVTVESGEGEGTAVSARVPLVRHG</sequence>
<dbReference type="Gene3D" id="1.20.5.1930">
    <property type="match status" value="1"/>
</dbReference>
<dbReference type="InterPro" id="IPR011712">
    <property type="entry name" value="Sig_transdc_His_kin_sub3_dim/P"/>
</dbReference>
<feature type="transmembrane region" description="Helical" evidence="5">
    <location>
        <begin position="100"/>
        <end position="121"/>
    </location>
</feature>
<dbReference type="SUPFAM" id="SSF55874">
    <property type="entry name" value="ATPase domain of HSP90 chaperone/DNA topoisomerase II/histidine kinase"/>
    <property type="match status" value="1"/>
</dbReference>
<dbReference type="Gene3D" id="3.30.565.10">
    <property type="entry name" value="Histidine kinase-like ATPase, C-terminal domain"/>
    <property type="match status" value="1"/>
</dbReference>
<dbReference type="GO" id="GO:0046983">
    <property type="term" value="F:protein dimerization activity"/>
    <property type="evidence" value="ECO:0007669"/>
    <property type="project" value="InterPro"/>
</dbReference>
<dbReference type="GO" id="GO:0016020">
    <property type="term" value="C:membrane"/>
    <property type="evidence" value="ECO:0007669"/>
    <property type="project" value="InterPro"/>
</dbReference>
<dbReference type="InterPro" id="IPR050482">
    <property type="entry name" value="Sensor_HK_TwoCompSys"/>
</dbReference>
<evidence type="ECO:0000256" key="3">
    <source>
        <dbReference type="ARBA" id="ARBA00023012"/>
    </source>
</evidence>
<evidence type="ECO:0000256" key="5">
    <source>
        <dbReference type="SAM" id="Phobius"/>
    </source>
</evidence>
<dbReference type="Pfam" id="PF02518">
    <property type="entry name" value="HATPase_c"/>
    <property type="match status" value="1"/>
</dbReference>
<dbReference type="PROSITE" id="PS50109">
    <property type="entry name" value="HIS_KIN"/>
    <property type="match status" value="1"/>
</dbReference>
<evidence type="ECO:0000259" key="6">
    <source>
        <dbReference type="PROSITE" id="PS50109"/>
    </source>
</evidence>
<keyword evidence="5" id="KW-0472">Membrane</keyword>
<dbReference type="EMBL" id="CP050177">
    <property type="protein sequence ID" value="QIQ02577.1"/>
    <property type="molecule type" value="Genomic_DNA"/>
</dbReference>
<name>A0A6G9GXE9_9ACTN</name>
<keyword evidence="2 7" id="KW-0418">Kinase</keyword>